<dbReference type="AlphaFoldDB" id="A0A4Z2FY60"/>
<dbReference type="EMBL" id="SRLO01000845">
    <property type="protein sequence ID" value="TNN45474.1"/>
    <property type="molecule type" value="Genomic_DNA"/>
</dbReference>
<accession>A0A4Z2FY60</accession>
<evidence type="ECO:0000313" key="1">
    <source>
        <dbReference type="EMBL" id="TNN45474.1"/>
    </source>
</evidence>
<proteinExistence type="predicted"/>
<evidence type="ECO:0000313" key="2">
    <source>
        <dbReference type="Proteomes" id="UP000314294"/>
    </source>
</evidence>
<name>A0A4Z2FY60_9TELE</name>
<gene>
    <name evidence="1" type="ORF">EYF80_044333</name>
</gene>
<comment type="caution">
    <text evidence="1">The sequence shown here is derived from an EMBL/GenBank/DDBJ whole genome shotgun (WGS) entry which is preliminary data.</text>
</comment>
<organism evidence="1 2">
    <name type="scientific">Liparis tanakae</name>
    <name type="common">Tanaka's snailfish</name>
    <dbReference type="NCBI Taxonomy" id="230148"/>
    <lineage>
        <taxon>Eukaryota</taxon>
        <taxon>Metazoa</taxon>
        <taxon>Chordata</taxon>
        <taxon>Craniata</taxon>
        <taxon>Vertebrata</taxon>
        <taxon>Euteleostomi</taxon>
        <taxon>Actinopterygii</taxon>
        <taxon>Neopterygii</taxon>
        <taxon>Teleostei</taxon>
        <taxon>Neoteleostei</taxon>
        <taxon>Acanthomorphata</taxon>
        <taxon>Eupercaria</taxon>
        <taxon>Perciformes</taxon>
        <taxon>Cottioidei</taxon>
        <taxon>Cottales</taxon>
        <taxon>Liparidae</taxon>
        <taxon>Liparis</taxon>
    </lineage>
</organism>
<dbReference type="Proteomes" id="UP000314294">
    <property type="component" value="Unassembled WGS sequence"/>
</dbReference>
<reference evidence="1 2" key="1">
    <citation type="submission" date="2019-03" db="EMBL/GenBank/DDBJ databases">
        <title>First draft genome of Liparis tanakae, snailfish: a comprehensive survey of snailfish specific genes.</title>
        <authorList>
            <person name="Kim W."/>
            <person name="Song I."/>
            <person name="Jeong J.-H."/>
            <person name="Kim D."/>
            <person name="Kim S."/>
            <person name="Ryu S."/>
            <person name="Song J.Y."/>
            <person name="Lee S.K."/>
        </authorList>
    </citation>
    <scope>NUCLEOTIDE SEQUENCE [LARGE SCALE GENOMIC DNA]</scope>
    <source>
        <tissue evidence="1">Muscle</tissue>
    </source>
</reference>
<protein>
    <submittedName>
        <fullName evidence="1">Uncharacterized protein</fullName>
    </submittedName>
</protein>
<sequence length="68" mass="7575">MSLTSARVLFDSTFSQLPIMVRMEAKVGESVLTRKRVSTFSTALRSTVPMWSHTPASRMPNMGMPTRA</sequence>
<keyword evidence="2" id="KW-1185">Reference proteome</keyword>